<protein>
    <submittedName>
        <fullName evidence="3">Metallophosphoesterase</fullName>
    </submittedName>
</protein>
<dbReference type="Gene3D" id="3.60.21.10">
    <property type="match status" value="1"/>
</dbReference>
<feature type="transmembrane region" description="Helical" evidence="2">
    <location>
        <begin position="160"/>
        <end position="182"/>
    </location>
</feature>
<feature type="transmembrane region" description="Helical" evidence="2">
    <location>
        <begin position="194"/>
        <end position="215"/>
    </location>
</feature>
<organism evidence="3">
    <name type="scientific">Jonesiaceae bacterium BS-20</name>
    <dbReference type="NCBI Taxonomy" id="3120821"/>
    <lineage>
        <taxon>Bacteria</taxon>
        <taxon>Bacillati</taxon>
        <taxon>Actinomycetota</taxon>
        <taxon>Actinomycetes</taxon>
        <taxon>Micrococcales</taxon>
        <taxon>Jonesiaceae</taxon>
    </lineage>
</organism>
<sequence>MFASLGRWFKRAWPSVRRTGGQWRRAISRWAKYPQDGVTVPRWIRLLLVGSAILVVSVIFGVTTAQTNANFGPHDARYEITVDSMITVDVGPLGTMQLDSPLPLGLGARATIEEIPADLTALDQSQTLGALGQDVEQYLQFFAAPTETIDLVAKLLIENALLRTVIAAGTALVILGGLLWLLGPNRRRELAYPLARKTWLLTASFVALCLAVGQITVVQSRENLSEVGAATSAVFENTPLEGARITGRLSGVIDTYGGQLLGVYEENENFYAQANVALAEAFDVRELVTERESEIARSVARTIVLTPPAPEEVNQEQPDADTSESGADGTNPGTSGSAEATEQERKQNGAQRSEPDLVTMLVISDLHCNVGMAPLITTAAKRSGATVILNAGDTTINGTELERFCVESFVSAAPKGTDFIQADGNHDSAFISKQAQKAGATVLDGSVVEIQGVKFLGDSDPNETRLGAGSVSVSGENYESAGARLTEVACASGGVDILLIHTPKVGLGPLESGCVPYQISGHTHRRGGPEFVGQGIRYTNSTTAGAMANKVTIGPLNGVAEMTILTYDRANKEMVSLQIVSVTPSATATVGPPVRFPKPGENSLPAFLTPAVPPQDEFTDDATDPTSQSDENSGPGASVTQENAQDAEGIGKLDDPALPGEAR</sequence>
<evidence type="ECO:0000256" key="1">
    <source>
        <dbReference type="SAM" id="MobiDB-lite"/>
    </source>
</evidence>
<feature type="transmembrane region" description="Helical" evidence="2">
    <location>
        <begin position="43"/>
        <end position="63"/>
    </location>
</feature>
<dbReference type="EMBL" id="CP146203">
    <property type="protein sequence ID" value="XBH20314.1"/>
    <property type="molecule type" value="Genomic_DNA"/>
</dbReference>
<feature type="compositionally biased region" description="Polar residues" evidence="1">
    <location>
        <begin position="331"/>
        <end position="340"/>
    </location>
</feature>
<accession>A0AAU7DQU6</accession>
<keyword evidence="2" id="KW-0812">Transmembrane</keyword>
<reference evidence="3" key="1">
    <citation type="submission" date="2024-02" db="EMBL/GenBank/DDBJ databases">
        <title>Tomenella chthoni gen. nov. sp. nov., a member of the family Jonesiaceae isolated from bat guano.</title>
        <authorList>
            <person name="Miller S.L."/>
            <person name="King J."/>
            <person name="Sankaranarayanan K."/>
            <person name="Lawson P.A."/>
        </authorList>
    </citation>
    <scope>NUCLEOTIDE SEQUENCE</scope>
    <source>
        <strain evidence="3">BS-20</strain>
    </source>
</reference>
<dbReference type="InterPro" id="IPR029052">
    <property type="entry name" value="Metallo-depent_PP-like"/>
</dbReference>
<dbReference type="SUPFAM" id="SSF56300">
    <property type="entry name" value="Metallo-dependent phosphatases"/>
    <property type="match status" value="1"/>
</dbReference>
<evidence type="ECO:0000256" key="2">
    <source>
        <dbReference type="SAM" id="Phobius"/>
    </source>
</evidence>
<gene>
    <name evidence="3" type="ORF">V5R04_08610</name>
</gene>
<keyword evidence="2" id="KW-1133">Transmembrane helix</keyword>
<feature type="region of interest" description="Disordered" evidence="1">
    <location>
        <begin position="587"/>
        <end position="663"/>
    </location>
</feature>
<keyword evidence="2" id="KW-0472">Membrane</keyword>
<feature type="region of interest" description="Disordered" evidence="1">
    <location>
        <begin position="306"/>
        <end position="354"/>
    </location>
</feature>
<dbReference type="AlphaFoldDB" id="A0AAU7DQU6"/>
<evidence type="ECO:0000313" key="3">
    <source>
        <dbReference type="EMBL" id="XBH20314.1"/>
    </source>
</evidence>
<proteinExistence type="predicted"/>
<name>A0AAU7DQU6_9MICO</name>